<accession>A0AC35U7G2</accession>
<organism evidence="1 2">
    <name type="scientific">Rhabditophanes sp. KR3021</name>
    <dbReference type="NCBI Taxonomy" id="114890"/>
    <lineage>
        <taxon>Eukaryota</taxon>
        <taxon>Metazoa</taxon>
        <taxon>Ecdysozoa</taxon>
        <taxon>Nematoda</taxon>
        <taxon>Chromadorea</taxon>
        <taxon>Rhabditida</taxon>
        <taxon>Tylenchina</taxon>
        <taxon>Panagrolaimomorpha</taxon>
        <taxon>Strongyloidoidea</taxon>
        <taxon>Alloionematidae</taxon>
        <taxon>Rhabditophanes</taxon>
    </lineage>
</organism>
<dbReference type="Proteomes" id="UP000095286">
    <property type="component" value="Unplaced"/>
</dbReference>
<proteinExistence type="predicted"/>
<protein>
    <submittedName>
        <fullName evidence="2">TFIIB domain-containing protein</fullName>
    </submittedName>
</protein>
<sequence>MPPPNQTKIRSRQRPKIISKLRGNKEIKYKEKALTKASTDYAIKYYLKDLCDKIVVSRQVMKYTITLYEDIANLDEFVFTPTKELLNGCLLLATRKFHAGVPLNIFANVSGFHKKIISRHYEIIKKITNFVPKERTTNDYIVHICSLLSLNEEISSLAISISNNIDEGMLLQTLVPTTVSGCCVFIATIAMTRCNKRDILGDICRAFHLDQNTINKYLKVLQKKIMTLMPANITFVTPFNLI</sequence>
<evidence type="ECO:0000313" key="1">
    <source>
        <dbReference type="Proteomes" id="UP000095286"/>
    </source>
</evidence>
<dbReference type="WBParaSite" id="RSKR_0000882000.1">
    <property type="protein sequence ID" value="RSKR_0000882000.1"/>
    <property type="gene ID" value="RSKR_0000882000"/>
</dbReference>
<evidence type="ECO:0000313" key="2">
    <source>
        <dbReference type="WBParaSite" id="RSKR_0000882000.1"/>
    </source>
</evidence>
<name>A0AC35U7G2_9BILA</name>
<reference evidence="2" key="1">
    <citation type="submission" date="2016-11" db="UniProtKB">
        <authorList>
            <consortium name="WormBaseParasite"/>
        </authorList>
    </citation>
    <scope>IDENTIFICATION</scope>
    <source>
        <strain evidence="2">KR3021</strain>
    </source>
</reference>